<sequence>MINKIIGYALLVAGLLLIIFTLYQSYNIFMRNSPAPLMFKVQTSVAITKTNNIGDLQDLQKQLKEEVSKQISQMIPTDTLPKILNLFSWSILAGILIFGGGQIAGLGVKMLK</sequence>
<protein>
    <submittedName>
        <fullName evidence="2">Uncharacterized protein</fullName>
    </submittedName>
</protein>
<organism evidence="2 3">
    <name type="scientific">Candidatus Staskawiczbacteria bacterium RIFCSPLOWO2_01_FULL_33_9</name>
    <dbReference type="NCBI Taxonomy" id="1802211"/>
    <lineage>
        <taxon>Bacteria</taxon>
        <taxon>Candidatus Staskawicziibacteriota</taxon>
    </lineage>
</organism>
<gene>
    <name evidence="2" type="ORF">A2904_02235</name>
</gene>
<proteinExistence type="predicted"/>
<dbReference type="AlphaFoldDB" id="A0A1G2IAI7"/>
<keyword evidence="1" id="KW-0472">Membrane</keyword>
<keyword evidence="1" id="KW-0812">Transmembrane</keyword>
<dbReference type="EMBL" id="MHOX01000007">
    <property type="protein sequence ID" value="OGZ71340.1"/>
    <property type="molecule type" value="Genomic_DNA"/>
</dbReference>
<accession>A0A1G2IAI7</accession>
<feature type="transmembrane region" description="Helical" evidence="1">
    <location>
        <begin position="7"/>
        <end position="26"/>
    </location>
</feature>
<name>A0A1G2IAI7_9BACT</name>
<keyword evidence="1" id="KW-1133">Transmembrane helix</keyword>
<comment type="caution">
    <text evidence="2">The sequence shown here is derived from an EMBL/GenBank/DDBJ whole genome shotgun (WGS) entry which is preliminary data.</text>
</comment>
<evidence type="ECO:0000256" key="1">
    <source>
        <dbReference type="SAM" id="Phobius"/>
    </source>
</evidence>
<evidence type="ECO:0000313" key="3">
    <source>
        <dbReference type="Proteomes" id="UP000176308"/>
    </source>
</evidence>
<feature type="transmembrane region" description="Helical" evidence="1">
    <location>
        <begin position="86"/>
        <end position="108"/>
    </location>
</feature>
<reference evidence="2 3" key="1">
    <citation type="journal article" date="2016" name="Nat. Commun.">
        <title>Thousands of microbial genomes shed light on interconnected biogeochemical processes in an aquifer system.</title>
        <authorList>
            <person name="Anantharaman K."/>
            <person name="Brown C.T."/>
            <person name="Hug L.A."/>
            <person name="Sharon I."/>
            <person name="Castelle C.J."/>
            <person name="Probst A.J."/>
            <person name="Thomas B.C."/>
            <person name="Singh A."/>
            <person name="Wilkins M.J."/>
            <person name="Karaoz U."/>
            <person name="Brodie E.L."/>
            <person name="Williams K.H."/>
            <person name="Hubbard S.S."/>
            <person name="Banfield J.F."/>
        </authorList>
    </citation>
    <scope>NUCLEOTIDE SEQUENCE [LARGE SCALE GENOMIC DNA]</scope>
</reference>
<dbReference type="Proteomes" id="UP000176308">
    <property type="component" value="Unassembled WGS sequence"/>
</dbReference>
<evidence type="ECO:0000313" key="2">
    <source>
        <dbReference type="EMBL" id="OGZ71340.1"/>
    </source>
</evidence>